<dbReference type="SUPFAM" id="SSF53850">
    <property type="entry name" value="Periplasmic binding protein-like II"/>
    <property type="match status" value="1"/>
</dbReference>
<dbReference type="GO" id="GO:0003677">
    <property type="term" value="F:DNA binding"/>
    <property type="evidence" value="ECO:0007669"/>
    <property type="project" value="UniProtKB-KW"/>
</dbReference>
<evidence type="ECO:0000313" key="7">
    <source>
        <dbReference type="Proteomes" id="UP001165136"/>
    </source>
</evidence>
<evidence type="ECO:0000256" key="2">
    <source>
        <dbReference type="ARBA" id="ARBA00023015"/>
    </source>
</evidence>
<name>A0A9W6VHQ8_9PSEU</name>
<dbReference type="GO" id="GO:0032993">
    <property type="term" value="C:protein-DNA complex"/>
    <property type="evidence" value="ECO:0007669"/>
    <property type="project" value="TreeGrafter"/>
</dbReference>
<keyword evidence="7" id="KW-1185">Reference proteome</keyword>
<gene>
    <name evidence="6" type="ORF">Atai01_41880</name>
</gene>
<dbReference type="PANTHER" id="PTHR30346:SF29">
    <property type="entry name" value="LYSR SUBSTRATE-BINDING"/>
    <property type="match status" value="1"/>
</dbReference>
<dbReference type="Gene3D" id="3.40.190.290">
    <property type="match status" value="1"/>
</dbReference>
<dbReference type="InterPro" id="IPR005119">
    <property type="entry name" value="LysR_subst-bd"/>
</dbReference>
<keyword evidence="2" id="KW-0805">Transcription regulation</keyword>
<evidence type="ECO:0000256" key="3">
    <source>
        <dbReference type="ARBA" id="ARBA00023125"/>
    </source>
</evidence>
<dbReference type="EMBL" id="BSTI01000008">
    <property type="protein sequence ID" value="GLY67569.1"/>
    <property type="molecule type" value="Genomic_DNA"/>
</dbReference>
<protein>
    <recommendedName>
        <fullName evidence="5">LysR substrate-binding domain-containing protein</fullName>
    </recommendedName>
</protein>
<keyword evidence="4" id="KW-0804">Transcription</keyword>
<feature type="domain" description="LysR substrate-binding" evidence="5">
    <location>
        <begin position="3"/>
        <end position="200"/>
    </location>
</feature>
<proteinExistence type="inferred from homology"/>
<comment type="similarity">
    <text evidence="1">Belongs to the LysR transcriptional regulatory family.</text>
</comment>
<comment type="caution">
    <text evidence="6">The sequence shown here is derived from an EMBL/GenBank/DDBJ whole genome shotgun (WGS) entry which is preliminary data.</text>
</comment>
<evidence type="ECO:0000259" key="5">
    <source>
        <dbReference type="Pfam" id="PF03466"/>
    </source>
</evidence>
<evidence type="ECO:0000313" key="6">
    <source>
        <dbReference type="EMBL" id="GLY67569.1"/>
    </source>
</evidence>
<dbReference type="Proteomes" id="UP001165136">
    <property type="component" value="Unassembled WGS sequence"/>
</dbReference>
<evidence type="ECO:0000256" key="1">
    <source>
        <dbReference type="ARBA" id="ARBA00009437"/>
    </source>
</evidence>
<keyword evidence="3" id="KW-0238">DNA-binding</keyword>
<dbReference type="Pfam" id="PF03466">
    <property type="entry name" value="LysR_substrate"/>
    <property type="match status" value="1"/>
</dbReference>
<organism evidence="6 7">
    <name type="scientific">Amycolatopsis taiwanensis</name>
    <dbReference type="NCBI Taxonomy" id="342230"/>
    <lineage>
        <taxon>Bacteria</taxon>
        <taxon>Bacillati</taxon>
        <taxon>Actinomycetota</taxon>
        <taxon>Actinomycetes</taxon>
        <taxon>Pseudonocardiales</taxon>
        <taxon>Pseudonocardiaceae</taxon>
        <taxon>Amycolatopsis</taxon>
    </lineage>
</organism>
<accession>A0A9W6VHQ8</accession>
<reference evidence="6" key="1">
    <citation type="submission" date="2023-03" db="EMBL/GenBank/DDBJ databases">
        <title>Amycolatopsis taiwanensis NBRC 103393.</title>
        <authorList>
            <person name="Ichikawa N."/>
            <person name="Sato H."/>
            <person name="Tonouchi N."/>
        </authorList>
    </citation>
    <scope>NUCLEOTIDE SEQUENCE</scope>
    <source>
        <strain evidence="6">NBRC 103393</strain>
    </source>
</reference>
<dbReference type="PANTHER" id="PTHR30346">
    <property type="entry name" value="TRANSCRIPTIONAL DUAL REGULATOR HCAR-RELATED"/>
    <property type="match status" value="1"/>
</dbReference>
<evidence type="ECO:0000256" key="4">
    <source>
        <dbReference type="ARBA" id="ARBA00023163"/>
    </source>
</evidence>
<dbReference type="AlphaFoldDB" id="A0A9W6VHQ8"/>
<sequence>MSSALAAFVAPALPRLASSHPRLEVRVIEEESADCYKLLLCNEADLAVVLPTPHAPPVTDPRFDQQPLFDDPQDLLVARSHPLARREAVGLSEAASEKWIVKSHHNDTYPLLAAACAAAGFTPHVTHQVKEWYAVSAFVAQGLGVCLLPRLVPIPSKHAVVRLPLHGAPVPSRRFVTCTRRGSSGHPALLAALAALRETADSPTHE</sequence>
<dbReference type="GO" id="GO:0003700">
    <property type="term" value="F:DNA-binding transcription factor activity"/>
    <property type="evidence" value="ECO:0007669"/>
    <property type="project" value="TreeGrafter"/>
</dbReference>